<accession>A0A7S1UF05</accession>
<dbReference type="EMBL" id="HBGJ01039184">
    <property type="protein sequence ID" value="CAD9266262.1"/>
    <property type="molecule type" value="Transcribed_RNA"/>
</dbReference>
<feature type="compositionally biased region" description="Low complexity" evidence="1">
    <location>
        <begin position="90"/>
        <end position="107"/>
    </location>
</feature>
<organism evidence="2">
    <name type="scientific">Phaeomonas parva</name>
    <dbReference type="NCBI Taxonomy" id="124430"/>
    <lineage>
        <taxon>Eukaryota</taxon>
        <taxon>Sar</taxon>
        <taxon>Stramenopiles</taxon>
        <taxon>Ochrophyta</taxon>
        <taxon>Pinguiophyceae</taxon>
        <taxon>Pinguiochrysidales</taxon>
        <taxon>Pinguiochrysidaceae</taxon>
        <taxon>Phaeomonas</taxon>
    </lineage>
</organism>
<reference evidence="2" key="1">
    <citation type="submission" date="2021-01" db="EMBL/GenBank/DDBJ databases">
        <authorList>
            <person name="Corre E."/>
            <person name="Pelletier E."/>
            <person name="Niang G."/>
            <person name="Scheremetjew M."/>
            <person name="Finn R."/>
            <person name="Kale V."/>
            <person name="Holt S."/>
            <person name="Cochrane G."/>
            <person name="Meng A."/>
            <person name="Brown T."/>
            <person name="Cohen L."/>
        </authorList>
    </citation>
    <scope>NUCLEOTIDE SEQUENCE</scope>
    <source>
        <strain evidence="2">CCMP2877</strain>
    </source>
</reference>
<proteinExistence type="predicted"/>
<feature type="compositionally biased region" description="Basic residues" evidence="1">
    <location>
        <begin position="108"/>
        <end position="123"/>
    </location>
</feature>
<protein>
    <submittedName>
        <fullName evidence="2">Uncharacterized protein</fullName>
    </submittedName>
</protein>
<sequence length="123" mass="13024">MPTGDRISQGAPPAASGRPRRKPRRGAEAKAKPEVAPVAMRAKAPWQRRRQRPDSKGDEAKQPNSGGGGDGGDTNRGGRAGGGLVRLRPRGLPQALLAPARGPLLPRGVRRGQPRRLRRKGPA</sequence>
<evidence type="ECO:0000313" key="2">
    <source>
        <dbReference type="EMBL" id="CAD9266262.1"/>
    </source>
</evidence>
<feature type="compositionally biased region" description="Basic and acidic residues" evidence="1">
    <location>
        <begin position="52"/>
        <end position="61"/>
    </location>
</feature>
<gene>
    <name evidence="2" type="ORF">PPAR1163_LOCUS24687</name>
</gene>
<evidence type="ECO:0000256" key="1">
    <source>
        <dbReference type="SAM" id="MobiDB-lite"/>
    </source>
</evidence>
<feature type="region of interest" description="Disordered" evidence="1">
    <location>
        <begin position="1"/>
        <end position="123"/>
    </location>
</feature>
<dbReference type="AlphaFoldDB" id="A0A7S1UF05"/>
<name>A0A7S1UF05_9STRA</name>
<feature type="compositionally biased region" description="Gly residues" evidence="1">
    <location>
        <begin position="65"/>
        <end position="84"/>
    </location>
</feature>